<feature type="domain" description="DUF4209" evidence="1">
    <location>
        <begin position="501"/>
        <end position="591"/>
    </location>
</feature>
<dbReference type="EMBL" id="CP038008">
    <property type="protein sequence ID" value="QBY29741.1"/>
    <property type="molecule type" value="Genomic_DNA"/>
</dbReference>
<sequence length="600" mass="68188">MTFTSDLFLASRWRDAASSTTHGYHSLKCNFQELAEAYHRETSEVLSNMMNFFASLCSMALTPESPNEPYRPFITSSNSRSMIPDDLTIEDLIFIESILGHIDIPLLKARLADLLWLRKRPKSVEHARIVISSYLALPITSEQWTKGGQLCWERAIVLSFQIKNFTSIEIIRQRFIEALTLSYEDFPLMRYRIGESINRTNLFGNDTSTIAQTLFEIGDDITVPDTISLAFHIKRSYFKVSERLFRKAKEHNRAIDCQVRIAEVFVNEAEQRLSDENPNPGVANSFYEDALQAYRKVPQAYRSEYNVERKLEEIEQAILRTGAEALENMYEIRTDGIDLSTQAEQAIAHVTNKHPLGMAILYFTGFITESYSALREQAIASLSEPSFLNTIGRTIISQDGRTIARTPSVSSNNSASDDESIIFSKIMEIFNFNLSIIVNGTIIPALDQIIIEHRITKDGMEALCFYSSIIPRNYNRSVANALWYGFERDFRTAIYLLCPQIENIIRQKLKSAGVNTTITDENGITQEVGLGKLLNFNSATDLFGESFVFELKAIFTEALGPNLRNNTAHGLLDDDSSNSEPCVYAWWLFLKFIFKSTLIH</sequence>
<protein>
    <submittedName>
        <fullName evidence="3">DUF4209 domain-containing protein</fullName>
    </submittedName>
</protein>
<accession>A0A482PGJ7</accession>
<proteinExistence type="predicted"/>
<dbReference type="Pfam" id="PF13910">
    <property type="entry name" value="DUF4209"/>
    <property type="match status" value="1"/>
</dbReference>
<reference evidence="3" key="1">
    <citation type="submission" date="2019-03" db="EMBL/GenBank/DDBJ databases">
        <title>Complete genome sequence of enteropathogenic Citrobacter rodentium strain DBS100.</title>
        <authorList>
            <person name="Popov G."/>
            <person name="Fiebig A."/>
            <person name="Shideler S."/>
            <person name="Coombes B."/>
            <person name="Savchenko A."/>
        </authorList>
    </citation>
    <scope>NUCLEOTIDE SEQUENCE</scope>
    <source>
        <strain evidence="3">DBS100</strain>
    </source>
</reference>
<evidence type="ECO:0000313" key="3">
    <source>
        <dbReference type="EMBL" id="QBY29741.1"/>
    </source>
</evidence>
<dbReference type="OMA" id="ARSEACY"/>
<feature type="domain" description="DUF7380" evidence="2">
    <location>
        <begin position="4"/>
        <end position="165"/>
    </location>
</feature>
<organism evidence="3">
    <name type="scientific">Citrobacter rodentium</name>
    <dbReference type="NCBI Taxonomy" id="67825"/>
    <lineage>
        <taxon>Bacteria</taxon>
        <taxon>Pseudomonadati</taxon>
        <taxon>Pseudomonadota</taxon>
        <taxon>Gammaproteobacteria</taxon>
        <taxon>Enterobacterales</taxon>
        <taxon>Enterobacteriaceae</taxon>
        <taxon>Citrobacter</taxon>
    </lineage>
</organism>
<evidence type="ECO:0000259" key="2">
    <source>
        <dbReference type="Pfam" id="PF24098"/>
    </source>
</evidence>
<evidence type="ECO:0000259" key="1">
    <source>
        <dbReference type="Pfam" id="PF13910"/>
    </source>
</evidence>
<name>A0A482PGJ7_CITRO</name>
<dbReference type="RefSeq" id="WP_012907421.1">
    <property type="nucleotide sequence ID" value="NZ_CAJTBI010000056.1"/>
</dbReference>
<dbReference type="Pfam" id="PF24098">
    <property type="entry name" value="DUF7380"/>
    <property type="match status" value="1"/>
</dbReference>
<dbReference type="InterPro" id="IPR055804">
    <property type="entry name" value="DUF7380"/>
</dbReference>
<dbReference type="AlphaFoldDB" id="A0A482PGJ7"/>
<gene>
    <name evidence="3" type="ORF">E2R62_13350</name>
</gene>
<dbReference type="InterPro" id="IPR025209">
    <property type="entry name" value="DUF4209"/>
</dbReference>